<accession>A0ABX7B0T5</accession>
<proteinExistence type="predicted"/>
<keyword evidence="2" id="KW-1185">Reference proteome</keyword>
<evidence type="ECO:0000313" key="2">
    <source>
        <dbReference type="Proteomes" id="UP000596049"/>
    </source>
</evidence>
<organism evidence="1 2">
    <name type="scientific">Lysinibacillus agricola</name>
    <dbReference type="NCBI Taxonomy" id="2590012"/>
    <lineage>
        <taxon>Bacteria</taxon>
        <taxon>Bacillati</taxon>
        <taxon>Bacillota</taxon>
        <taxon>Bacilli</taxon>
        <taxon>Bacillales</taxon>
        <taxon>Bacillaceae</taxon>
        <taxon>Lysinibacillus</taxon>
    </lineage>
</organism>
<dbReference type="Proteomes" id="UP000596049">
    <property type="component" value="Chromosome"/>
</dbReference>
<evidence type="ECO:0000313" key="1">
    <source>
        <dbReference type="EMBL" id="QQP14688.1"/>
    </source>
</evidence>
<name>A0ABX7B0T5_9BACI</name>
<sequence length="220" mass="25802">MTQRRKNSRNNRLLFLDYSIFLKILELPSFKKGRKKVGKYNEEEMKQLIQEKAQAARIGLEKIFGTTSMNMEIIEQFYRAEFNQIINGFWSDPLYVNPNLYDITTSVYEDEHFSYVVEDLQNTIGNLVQGSLTFSANAEMNVEQRTYECTRAQLLNAGRIIDNSIQSVCNDLLSRINEAIEIEWRINARNNAIENMIIRLYFYGYDDKDTVRYEINLGTI</sequence>
<dbReference type="RefSeq" id="WP_143114574.1">
    <property type="nucleotide sequence ID" value="NZ_CP067341.1"/>
</dbReference>
<gene>
    <name evidence="1" type="ORF">FJQ98_12180</name>
</gene>
<reference evidence="1 2" key="1">
    <citation type="submission" date="2020-01" db="EMBL/GenBank/DDBJ databases">
        <authorList>
            <person name="Liu G."/>
            <person name="Liu B."/>
        </authorList>
    </citation>
    <scope>NUCLEOTIDE SEQUENCE [LARGE SCALE GENOMIC DNA]</scope>
    <source>
        <strain evidence="1 2">FJAT-51161</strain>
    </source>
</reference>
<dbReference type="EMBL" id="CP067341">
    <property type="protein sequence ID" value="QQP14688.1"/>
    <property type="molecule type" value="Genomic_DNA"/>
</dbReference>
<protein>
    <submittedName>
        <fullName evidence="1">Uncharacterized protein</fullName>
    </submittedName>
</protein>